<dbReference type="RefSeq" id="WP_094456068.1">
    <property type="nucleotide sequence ID" value="NZ_NOXU01000027.1"/>
</dbReference>
<evidence type="ECO:0000313" key="2">
    <source>
        <dbReference type="EMBL" id="OYQ34813.1"/>
    </source>
</evidence>
<keyword evidence="3" id="KW-1185">Reference proteome</keyword>
<name>A0A255YZY2_9PROT</name>
<sequence>MKVLVFGATGDQGQAQLRRLVAAGHTPVAVARDPAKIAIAGVVSVVADYRDPDSLVRALDGIDALFITMPSTSFQAAEPLIRAVEAIGMAAQRQGLRMTVFNSSMIIKEGKRGFAAHDARWEMRERLRDSGTPIVSIQPVIYLDNLLRAWARKHILEEGRLFYPHHPELDVCWICQDDVSDLMIAALDRPHLSGRAYNVGGAEAIRGPDLARRLGAVLGRSLRFDPRPIPDFCAAMAGVFKDVTTLDHDRLTSELRRIYEWYNFGEEKPFYVDMAPVLADLPVTLTGLEDWAARQDWRP</sequence>
<dbReference type="SUPFAM" id="SSF51735">
    <property type="entry name" value="NAD(P)-binding Rossmann-fold domains"/>
    <property type="match status" value="1"/>
</dbReference>
<proteinExistence type="predicted"/>
<dbReference type="Proteomes" id="UP000216998">
    <property type="component" value="Unassembled WGS sequence"/>
</dbReference>
<feature type="domain" description="NmrA-like" evidence="1">
    <location>
        <begin position="2"/>
        <end position="228"/>
    </location>
</feature>
<evidence type="ECO:0000259" key="1">
    <source>
        <dbReference type="Pfam" id="PF05368"/>
    </source>
</evidence>
<comment type="caution">
    <text evidence="2">The sequence shown here is derived from an EMBL/GenBank/DDBJ whole genome shotgun (WGS) entry which is preliminary data.</text>
</comment>
<protein>
    <recommendedName>
        <fullName evidence="1">NmrA-like domain-containing protein</fullName>
    </recommendedName>
</protein>
<dbReference type="InterPro" id="IPR008030">
    <property type="entry name" value="NmrA-like"/>
</dbReference>
<evidence type="ECO:0000313" key="3">
    <source>
        <dbReference type="Proteomes" id="UP000216998"/>
    </source>
</evidence>
<organism evidence="2 3">
    <name type="scientific">Niveispirillum lacus</name>
    <dbReference type="NCBI Taxonomy" id="1981099"/>
    <lineage>
        <taxon>Bacteria</taxon>
        <taxon>Pseudomonadati</taxon>
        <taxon>Pseudomonadota</taxon>
        <taxon>Alphaproteobacteria</taxon>
        <taxon>Rhodospirillales</taxon>
        <taxon>Azospirillaceae</taxon>
        <taxon>Niveispirillum</taxon>
    </lineage>
</organism>
<dbReference type="InterPro" id="IPR036291">
    <property type="entry name" value="NAD(P)-bd_dom_sf"/>
</dbReference>
<dbReference type="OrthoDB" id="7352421at2"/>
<accession>A0A255YZY2</accession>
<gene>
    <name evidence="2" type="ORF">CHU95_09480</name>
</gene>
<dbReference type="PANTHER" id="PTHR43162:SF1">
    <property type="entry name" value="PRESTALK A DIFFERENTIATION PROTEIN A"/>
    <property type="match status" value="1"/>
</dbReference>
<dbReference type="AlphaFoldDB" id="A0A255YZY2"/>
<dbReference type="PANTHER" id="PTHR43162">
    <property type="match status" value="1"/>
</dbReference>
<dbReference type="Pfam" id="PF05368">
    <property type="entry name" value="NmrA"/>
    <property type="match status" value="1"/>
</dbReference>
<dbReference type="EMBL" id="NOXU01000027">
    <property type="protein sequence ID" value="OYQ34813.1"/>
    <property type="molecule type" value="Genomic_DNA"/>
</dbReference>
<dbReference type="InterPro" id="IPR051604">
    <property type="entry name" value="Ergot_Alk_Oxidoreductase"/>
</dbReference>
<dbReference type="Gene3D" id="3.40.50.720">
    <property type="entry name" value="NAD(P)-binding Rossmann-like Domain"/>
    <property type="match status" value="1"/>
</dbReference>
<reference evidence="2 3" key="1">
    <citation type="submission" date="2017-07" db="EMBL/GenBank/DDBJ databases">
        <title>Niveispirillum cyanobacteriorum sp. nov., isolated from cyanobacterial aggregates in a eutrophic lake.</title>
        <authorList>
            <person name="Cai H."/>
        </authorList>
    </citation>
    <scope>NUCLEOTIDE SEQUENCE [LARGE SCALE GENOMIC DNA]</scope>
    <source>
        <strain evidence="3">TH1-14</strain>
    </source>
</reference>